<organism evidence="1 2">
    <name type="scientific">Melastoma candidum</name>
    <dbReference type="NCBI Taxonomy" id="119954"/>
    <lineage>
        <taxon>Eukaryota</taxon>
        <taxon>Viridiplantae</taxon>
        <taxon>Streptophyta</taxon>
        <taxon>Embryophyta</taxon>
        <taxon>Tracheophyta</taxon>
        <taxon>Spermatophyta</taxon>
        <taxon>Magnoliopsida</taxon>
        <taxon>eudicotyledons</taxon>
        <taxon>Gunneridae</taxon>
        <taxon>Pentapetalae</taxon>
        <taxon>rosids</taxon>
        <taxon>malvids</taxon>
        <taxon>Myrtales</taxon>
        <taxon>Melastomataceae</taxon>
        <taxon>Melastomatoideae</taxon>
        <taxon>Melastomateae</taxon>
        <taxon>Melastoma</taxon>
    </lineage>
</organism>
<evidence type="ECO:0000313" key="1">
    <source>
        <dbReference type="EMBL" id="KAI4371022.1"/>
    </source>
</evidence>
<keyword evidence="2" id="KW-1185">Reference proteome</keyword>
<sequence>MSGRRFPPSSYAPIVAILSLLAIIVEAYGHNDGSGCYTSIVSFGDSLADTGNLVRIASQSHPPHFAFPPYGETFFGYPTGRCSDGRLVVDFIAEALGLPLLPPNFADQEESFGDFQKGVNFAVAGATALDVSFFRERGLENPFSNSTLGVQLGLFKQLLPSLCGSDSDCKEFLGNSLVLMGEIGGNDYNYPFLVGKNIREIREYVPFIVNEIASAINELINMGAVTILVPGNLPIGCLPVYLTSFETSDQSQYDSHTGCLKWLNEFAEYHNVRLQTKLDEIRKLWPNVRIVYADYYHAALRFFHSPTQFGFDGNGEVLKACCGSDGPYNINPSVSCGDPGANLCDDPSMYVSWDGIHLTEAAYRWLFNSLFEDRYTVPAFRLSCPNAARKGNVLSPSLSTGKIWRLFFSS</sequence>
<accession>A0ACB9QW03</accession>
<reference evidence="2" key="1">
    <citation type="journal article" date="2023" name="Front. Plant Sci.">
        <title>Chromosomal-level genome assembly of Melastoma candidum provides insights into trichome evolution.</title>
        <authorList>
            <person name="Zhong Y."/>
            <person name="Wu W."/>
            <person name="Sun C."/>
            <person name="Zou P."/>
            <person name="Liu Y."/>
            <person name="Dai S."/>
            <person name="Zhou R."/>
        </authorList>
    </citation>
    <scope>NUCLEOTIDE SEQUENCE [LARGE SCALE GENOMIC DNA]</scope>
</reference>
<evidence type="ECO:0000313" key="2">
    <source>
        <dbReference type="Proteomes" id="UP001057402"/>
    </source>
</evidence>
<comment type="caution">
    <text evidence="1">The sequence shown here is derived from an EMBL/GenBank/DDBJ whole genome shotgun (WGS) entry which is preliminary data.</text>
</comment>
<dbReference type="Proteomes" id="UP001057402">
    <property type="component" value="Chromosome 5"/>
</dbReference>
<protein>
    <submittedName>
        <fullName evidence="1">Uncharacterized protein</fullName>
    </submittedName>
</protein>
<dbReference type="EMBL" id="CM042884">
    <property type="protein sequence ID" value="KAI4371022.1"/>
    <property type="molecule type" value="Genomic_DNA"/>
</dbReference>
<name>A0ACB9QW03_9MYRT</name>
<proteinExistence type="predicted"/>
<gene>
    <name evidence="1" type="ORF">MLD38_019301</name>
</gene>